<keyword evidence="5" id="KW-0539">Nucleus</keyword>
<dbReference type="InterPro" id="IPR001138">
    <property type="entry name" value="Zn2Cys6_DnaBD"/>
</dbReference>
<dbReference type="Gene3D" id="4.10.240.10">
    <property type="entry name" value="Zn(2)-C6 fungal-type DNA-binding domain"/>
    <property type="match status" value="1"/>
</dbReference>
<dbReference type="PROSITE" id="PS50048">
    <property type="entry name" value="ZN2_CY6_FUNGAL_2"/>
    <property type="match status" value="1"/>
</dbReference>
<evidence type="ECO:0000256" key="5">
    <source>
        <dbReference type="ARBA" id="ARBA00023242"/>
    </source>
</evidence>
<dbReference type="PROSITE" id="PS00463">
    <property type="entry name" value="ZN2_CY6_FUNGAL_1"/>
    <property type="match status" value="1"/>
</dbReference>
<keyword evidence="4" id="KW-0804">Transcription</keyword>
<feature type="compositionally biased region" description="Polar residues" evidence="6">
    <location>
        <begin position="800"/>
        <end position="810"/>
    </location>
</feature>
<dbReference type="SMART" id="SM00906">
    <property type="entry name" value="Fungal_trans"/>
    <property type="match status" value="1"/>
</dbReference>
<dbReference type="Proteomes" id="UP000077002">
    <property type="component" value="Unassembled WGS sequence"/>
</dbReference>
<dbReference type="CDD" id="cd00067">
    <property type="entry name" value="GAL4"/>
    <property type="match status" value="1"/>
</dbReference>
<evidence type="ECO:0000259" key="7">
    <source>
        <dbReference type="PROSITE" id="PS50048"/>
    </source>
</evidence>
<feature type="region of interest" description="Disordered" evidence="6">
    <location>
        <begin position="758"/>
        <end position="810"/>
    </location>
</feature>
<evidence type="ECO:0000256" key="1">
    <source>
        <dbReference type="ARBA" id="ARBA00022723"/>
    </source>
</evidence>
<dbReference type="PANTHER" id="PTHR46910:SF25">
    <property type="entry name" value="ABC-TRANSPORTER-REGULATING TRANSCRIPTION FACTOR"/>
    <property type="match status" value="1"/>
</dbReference>
<keyword evidence="1" id="KW-0479">Metal-binding</keyword>
<dbReference type="GO" id="GO:0000981">
    <property type="term" value="F:DNA-binding transcription factor activity, RNA polymerase II-specific"/>
    <property type="evidence" value="ECO:0007669"/>
    <property type="project" value="InterPro"/>
</dbReference>
<keyword evidence="2" id="KW-0805">Transcription regulation</keyword>
<dbReference type="InterPro" id="IPR007219">
    <property type="entry name" value="XnlR_reg_dom"/>
</dbReference>
<dbReference type="SMART" id="SM00066">
    <property type="entry name" value="GAL4"/>
    <property type="match status" value="1"/>
</dbReference>
<evidence type="ECO:0000313" key="9">
    <source>
        <dbReference type="Proteomes" id="UP000077002"/>
    </source>
</evidence>
<feature type="compositionally biased region" description="Gly residues" evidence="6">
    <location>
        <begin position="764"/>
        <end position="776"/>
    </location>
</feature>
<accession>A0A177F325</accession>
<keyword evidence="3" id="KW-0238">DNA-binding</keyword>
<keyword evidence="9" id="KW-1185">Reference proteome</keyword>
<dbReference type="InterPro" id="IPR036864">
    <property type="entry name" value="Zn2-C6_fun-type_DNA-bd_sf"/>
</dbReference>
<dbReference type="Pfam" id="PF00172">
    <property type="entry name" value="Zn_clus"/>
    <property type="match status" value="1"/>
</dbReference>
<evidence type="ECO:0000313" key="8">
    <source>
        <dbReference type="EMBL" id="OAG38737.1"/>
    </source>
</evidence>
<dbReference type="GeneID" id="34602246"/>
<dbReference type="OrthoDB" id="39175at2759"/>
<dbReference type="CDD" id="cd12148">
    <property type="entry name" value="fungal_TF_MHR"/>
    <property type="match status" value="1"/>
</dbReference>
<dbReference type="GO" id="GO:0008270">
    <property type="term" value="F:zinc ion binding"/>
    <property type="evidence" value="ECO:0007669"/>
    <property type="project" value="InterPro"/>
</dbReference>
<organism evidence="8 9">
    <name type="scientific">Fonsecaea monophora</name>
    <dbReference type="NCBI Taxonomy" id="254056"/>
    <lineage>
        <taxon>Eukaryota</taxon>
        <taxon>Fungi</taxon>
        <taxon>Dikarya</taxon>
        <taxon>Ascomycota</taxon>
        <taxon>Pezizomycotina</taxon>
        <taxon>Eurotiomycetes</taxon>
        <taxon>Chaetothyriomycetidae</taxon>
        <taxon>Chaetothyriales</taxon>
        <taxon>Herpotrichiellaceae</taxon>
        <taxon>Fonsecaea</taxon>
    </lineage>
</organism>
<sequence length="848" mass="93593">METNSQEERLKQRQPQSAEKGQRMKRSIACDYCRAKKVRCNFENGDSCMNCIDRGLSCSRPSRSQRRKNNKIPVHPDEAASQTDWMRGMLQPFLSEYPNLVTAAGAQANALPQVNDIMFDPPRNTDSENMAGDLPGMFEVSPMGSRNSRPPPPNHDSDVDIQLQSAQGDNVEVHQKTSESQLTAHQLPGGSHSTETATTTQSPLFVSDHHGLSAMHSPDPPHSVVSQMETEDAVGKSSIWSNKMTNYQYSGPTSFISICSTAGIQWVSERTGSTTFVDSANEFTTRITRLLKIEKRCLTPPIEEPDLETALIYTTGISDRIPELMDAIDAEMAIVHRPWFEQRLSEFYNSGMKDQDASWYALRMAIFASGSQIELSKTKSFREANETGWRYFENALSVYTNILFYQTSVEGVQALVIMSYYCSTVSHPCLEYMLCNDAVRLAVAQGLHRQPPPSLKLTQSEITQRQCIFWAAYCLEKQTVSLSGRHSMIDDSDITLPLPTTVSPGSTLNLKFAVTLILVSHLSSMVSKRLTSMYALRQGLDYLVHVVTKLDEKLEALKKSLEPILSSSSMQTVPGHRPSGMSLKQILFLRYAISNVTLGIHTSLTHPWAEYLFAHQKRRAELQPQIDRSSQIVAETCRNAIRMISKIQFDASTPVSVSFFGPIYSLINLFIFILQSPSDSNAKSDVALLDFGAGHFAWMQIFTESEVSIGLAKELAVLAQGFLKKYQNVDKDSAAAAAAAAIPMTASTPRTGINFADQERAREGGSGGGGGGGGGLRTNDETDETTLTASPPPPPPDFGYQQTAQDLSAQLSEVPSSFDINLEYWSTFVPDIFDPDPLTDFPGVDGMP</sequence>
<evidence type="ECO:0000256" key="2">
    <source>
        <dbReference type="ARBA" id="ARBA00023015"/>
    </source>
</evidence>
<dbReference type="Pfam" id="PF04082">
    <property type="entry name" value="Fungal_trans"/>
    <property type="match status" value="1"/>
</dbReference>
<feature type="region of interest" description="Disordered" evidence="6">
    <location>
        <begin position="59"/>
        <end position="80"/>
    </location>
</feature>
<dbReference type="EMBL" id="LVKK01000052">
    <property type="protein sequence ID" value="OAG38737.1"/>
    <property type="molecule type" value="Genomic_DNA"/>
</dbReference>
<dbReference type="InterPro" id="IPR050987">
    <property type="entry name" value="AtrR-like"/>
</dbReference>
<feature type="region of interest" description="Disordered" evidence="6">
    <location>
        <begin position="1"/>
        <end position="22"/>
    </location>
</feature>
<evidence type="ECO:0000256" key="3">
    <source>
        <dbReference type="ARBA" id="ARBA00023125"/>
    </source>
</evidence>
<dbReference type="GO" id="GO:0006351">
    <property type="term" value="P:DNA-templated transcription"/>
    <property type="evidence" value="ECO:0007669"/>
    <property type="project" value="InterPro"/>
</dbReference>
<feature type="region of interest" description="Disordered" evidence="6">
    <location>
        <begin position="119"/>
        <end position="199"/>
    </location>
</feature>
<reference evidence="8 9" key="1">
    <citation type="submission" date="2016-03" db="EMBL/GenBank/DDBJ databases">
        <title>Draft genome sequence of the Fonsecaea monophora CBS 269.37.</title>
        <authorList>
            <person name="Bombassaro A."/>
            <person name="Vinicius W.A."/>
            <person name="De Hoog S."/>
            <person name="Sun J."/>
            <person name="Souza E.M."/>
            <person name="Raittz R.T."/>
            <person name="Costa F."/>
            <person name="Leao A.C."/>
            <person name="Tadra-Sfeir M.Z."/>
            <person name="Baura V."/>
            <person name="Balsanelli E."/>
            <person name="Pedrosa F.O."/>
            <person name="Moreno L.F."/>
            <person name="Steffens M.B."/>
            <person name="Xi L."/>
            <person name="Bocca A.L."/>
            <person name="Felipe M.S."/>
            <person name="Teixeira M."/>
            <person name="Telles Filho F.Q."/>
            <person name="Azevedo C.M."/>
            <person name="Gomes R."/>
            <person name="Vicente V.A."/>
        </authorList>
    </citation>
    <scope>NUCLEOTIDE SEQUENCE [LARGE SCALE GENOMIC DNA]</scope>
    <source>
        <strain evidence="8 9">CBS 269.37</strain>
    </source>
</reference>
<feature type="compositionally biased region" description="Basic and acidic residues" evidence="6">
    <location>
        <begin position="1"/>
        <end position="11"/>
    </location>
</feature>
<proteinExistence type="predicted"/>
<dbReference type="PANTHER" id="PTHR46910">
    <property type="entry name" value="TRANSCRIPTION FACTOR PDR1"/>
    <property type="match status" value="1"/>
</dbReference>
<evidence type="ECO:0000256" key="4">
    <source>
        <dbReference type="ARBA" id="ARBA00023163"/>
    </source>
</evidence>
<dbReference type="AlphaFoldDB" id="A0A177F325"/>
<gene>
    <name evidence="8" type="ORF">AYO21_07090</name>
</gene>
<name>A0A177F325_9EURO</name>
<dbReference type="SUPFAM" id="SSF57701">
    <property type="entry name" value="Zn2/Cys6 DNA-binding domain"/>
    <property type="match status" value="1"/>
</dbReference>
<feature type="domain" description="Zn(2)-C6 fungal-type" evidence="7">
    <location>
        <begin position="29"/>
        <end position="60"/>
    </location>
</feature>
<protein>
    <recommendedName>
        <fullName evidence="7">Zn(2)-C6 fungal-type domain-containing protein</fullName>
    </recommendedName>
</protein>
<dbReference type="GO" id="GO:0003677">
    <property type="term" value="F:DNA binding"/>
    <property type="evidence" value="ECO:0007669"/>
    <property type="project" value="UniProtKB-KW"/>
</dbReference>
<dbReference type="RefSeq" id="XP_022510689.1">
    <property type="nucleotide sequence ID" value="XM_022657047.1"/>
</dbReference>
<evidence type="ECO:0000256" key="6">
    <source>
        <dbReference type="SAM" id="MobiDB-lite"/>
    </source>
</evidence>
<comment type="caution">
    <text evidence="8">The sequence shown here is derived from an EMBL/GenBank/DDBJ whole genome shotgun (WGS) entry which is preliminary data.</text>
</comment>